<dbReference type="RefSeq" id="WP_316027961.1">
    <property type="nucleotide sequence ID" value="NZ_JAWDIO010000002.1"/>
</dbReference>
<name>A0ABU3ST60_9ALTE</name>
<proteinExistence type="predicted"/>
<dbReference type="Gene3D" id="3.40.720.10">
    <property type="entry name" value="Alkaline Phosphatase, subunit A"/>
    <property type="match status" value="1"/>
</dbReference>
<gene>
    <name evidence="2" type="ORF">RS130_03785</name>
</gene>
<keyword evidence="3" id="KW-1185">Reference proteome</keyword>
<accession>A0ABU3ST60</accession>
<evidence type="ECO:0000313" key="3">
    <source>
        <dbReference type="Proteomes" id="UP001247805"/>
    </source>
</evidence>
<feature type="domain" description="N-sulphoglucosamine sulphohydrolase C-terminal" evidence="1">
    <location>
        <begin position="2"/>
        <end position="51"/>
    </location>
</feature>
<evidence type="ECO:0000313" key="2">
    <source>
        <dbReference type="EMBL" id="MDU0353170.1"/>
    </source>
</evidence>
<dbReference type="InterPro" id="IPR017850">
    <property type="entry name" value="Alkaline_phosphatase_core_sf"/>
</dbReference>
<dbReference type="EMBL" id="JAWDIO010000002">
    <property type="protein sequence ID" value="MDU0353170.1"/>
    <property type="molecule type" value="Genomic_DNA"/>
</dbReference>
<sequence>MRDKDFKFVWYPSDDTDELYDLRNDPLELTNLAKIPKYRKVALRMANQLESELIRVADPSAERLSFQKQLYMH</sequence>
<protein>
    <submittedName>
        <fullName evidence="2">DUF4976 domain-containing protein</fullName>
    </submittedName>
</protein>
<organism evidence="2 3">
    <name type="scientific">Paraglaciecola aquimarina</name>
    <dbReference type="NCBI Taxonomy" id="1235557"/>
    <lineage>
        <taxon>Bacteria</taxon>
        <taxon>Pseudomonadati</taxon>
        <taxon>Pseudomonadota</taxon>
        <taxon>Gammaproteobacteria</taxon>
        <taxon>Alteromonadales</taxon>
        <taxon>Alteromonadaceae</taxon>
        <taxon>Paraglaciecola</taxon>
    </lineage>
</organism>
<reference evidence="2 3" key="1">
    <citation type="submission" date="2023-10" db="EMBL/GenBank/DDBJ databases">
        <title>Glaciecola aquimarina strain GGW-M5 nov., isolated from a coastal seawater.</title>
        <authorList>
            <person name="Bayburt H."/>
            <person name="Kim J.M."/>
            <person name="Choi B.J."/>
            <person name="Jeon C.O."/>
        </authorList>
    </citation>
    <scope>NUCLEOTIDE SEQUENCE [LARGE SCALE GENOMIC DNA]</scope>
    <source>
        <strain evidence="2 3">KCTC 32108</strain>
    </source>
</reference>
<dbReference type="Proteomes" id="UP001247805">
    <property type="component" value="Unassembled WGS sequence"/>
</dbReference>
<dbReference type="Pfam" id="PF16347">
    <property type="entry name" value="SGSH_C"/>
    <property type="match status" value="1"/>
</dbReference>
<evidence type="ECO:0000259" key="1">
    <source>
        <dbReference type="Pfam" id="PF16347"/>
    </source>
</evidence>
<dbReference type="InterPro" id="IPR032506">
    <property type="entry name" value="SGSH_C"/>
</dbReference>
<dbReference type="SUPFAM" id="SSF53649">
    <property type="entry name" value="Alkaline phosphatase-like"/>
    <property type="match status" value="1"/>
</dbReference>
<comment type="caution">
    <text evidence="2">The sequence shown here is derived from an EMBL/GenBank/DDBJ whole genome shotgun (WGS) entry which is preliminary data.</text>
</comment>